<sequence length="111" mass="12998">MSSFEPTIAELEAVQKRISESLQEIQKKEDEYQVTMDLIEQASKSDREQMSQSASSSRKRRGKPDVVDIDENLEFLKGRLLQIREAIQLQYVKLNELQSQERTLKERQLQV</sequence>
<dbReference type="RefSeq" id="XP_018257382.1">
    <property type="nucleotide sequence ID" value="XM_018402947.1"/>
</dbReference>
<dbReference type="KEGG" id="fox:FOXG_22532"/>
<dbReference type="EMBL" id="DS231731">
    <property type="protein sequence ID" value="KNB19337.1"/>
    <property type="molecule type" value="Genomic_DNA"/>
</dbReference>
<dbReference type="VEuPathDB" id="FungiDB:FOXG_22532"/>
<accession>A0A0J9WVD4</accession>
<proteinExistence type="predicted"/>
<dbReference type="AlphaFoldDB" id="A0A0J9WVD4"/>
<reference evidence="2 3" key="1">
    <citation type="journal article" date="2010" name="Nature">
        <title>Comparative genomics reveals mobile pathogenicity chromosomes in Fusarium.</title>
        <authorList>
            <person name="Ma L.J."/>
            <person name="van der Does H.C."/>
            <person name="Borkovich K.A."/>
            <person name="Coleman J.J."/>
            <person name="Daboussi M.J."/>
            <person name="Di Pietro A."/>
            <person name="Dufresne M."/>
            <person name="Freitag M."/>
            <person name="Grabherr M."/>
            <person name="Henrissat B."/>
            <person name="Houterman P.M."/>
            <person name="Kang S."/>
            <person name="Shim W.B."/>
            <person name="Woloshuk C."/>
            <person name="Xie X."/>
            <person name="Xu J.R."/>
            <person name="Antoniw J."/>
            <person name="Baker S.E."/>
            <person name="Bluhm B.H."/>
            <person name="Breakspear A."/>
            <person name="Brown D.W."/>
            <person name="Butchko R.A."/>
            <person name="Chapman S."/>
            <person name="Coulson R."/>
            <person name="Coutinho P.M."/>
            <person name="Danchin E.G."/>
            <person name="Diener A."/>
            <person name="Gale L.R."/>
            <person name="Gardiner D.M."/>
            <person name="Goff S."/>
            <person name="Hammond-Kosack K.E."/>
            <person name="Hilburn K."/>
            <person name="Hua-Van A."/>
            <person name="Jonkers W."/>
            <person name="Kazan K."/>
            <person name="Kodira C.D."/>
            <person name="Koehrsen M."/>
            <person name="Kumar L."/>
            <person name="Lee Y.H."/>
            <person name="Li L."/>
            <person name="Manners J.M."/>
            <person name="Miranda-Saavedra D."/>
            <person name="Mukherjee M."/>
            <person name="Park G."/>
            <person name="Park J."/>
            <person name="Park S.Y."/>
            <person name="Proctor R.H."/>
            <person name="Regev A."/>
            <person name="Ruiz-Roldan M.C."/>
            <person name="Sain D."/>
            <person name="Sakthikumar S."/>
            <person name="Sykes S."/>
            <person name="Schwartz D.C."/>
            <person name="Turgeon B.G."/>
            <person name="Wapinski I."/>
            <person name="Yoder O."/>
            <person name="Young S."/>
            <person name="Zeng Q."/>
            <person name="Zhou S."/>
            <person name="Galagan J."/>
            <person name="Cuomo C.A."/>
            <person name="Kistler H.C."/>
            <person name="Rep M."/>
        </authorList>
    </citation>
    <scope>NUCLEOTIDE SEQUENCE [LARGE SCALE GENOMIC DNA]</scope>
    <source>
        <strain evidence="3">4287 / CBS 123668 / FGSC 9935 / NRRL 34936</strain>
    </source>
</reference>
<dbReference type="Proteomes" id="UP000009097">
    <property type="component" value="Chromosome 14"/>
</dbReference>
<gene>
    <name evidence="2" type="ORF">FOXG_22532</name>
</gene>
<protein>
    <submittedName>
        <fullName evidence="2">Uncharacterized protein</fullName>
    </submittedName>
</protein>
<evidence type="ECO:0000313" key="2">
    <source>
        <dbReference type="EMBL" id="KNB19337.1"/>
    </source>
</evidence>
<name>A0A0J9WVD4_FUSO4</name>
<evidence type="ECO:0000256" key="1">
    <source>
        <dbReference type="SAM" id="MobiDB-lite"/>
    </source>
</evidence>
<dbReference type="GeneID" id="28963238"/>
<feature type="region of interest" description="Disordered" evidence="1">
    <location>
        <begin position="40"/>
        <end position="64"/>
    </location>
</feature>
<organism evidence="2 3">
    <name type="scientific">Fusarium oxysporum f. sp. lycopersici (strain 4287 / CBS 123668 / FGSC 9935 / NRRL 34936)</name>
    <name type="common">Fusarium vascular wilt of tomato</name>
    <dbReference type="NCBI Taxonomy" id="426428"/>
    <lineage>
        <taxon>Eukaryota</taxon>
        <taxon>Fungi</taxon>
        <taxon>Dikarya</taxon>
        <taxon>Ascomycota</taxon>
        <taxon>Pezizomycotina</taxon>
        <taxon>Sordariomycetes</taxon>
        <taxon>Hypocreomycetidae</taxon>
        <taxon>Hypocreales</taxon>
        <taxon>Nectriaceae</taxon>
        <taxon>Fusarium</taxon>
        <taxon>Fusarium oxysporum species complex</taxon>
    </lineage>
</organism>
<evidence type="ECO:0000313" key="3">
    <source>
        <dbReference type="Proteomes" id="UP000009097"/>
    </source>
</evidence>